<accession>A0A6C0DGA1</accession>
<keyword evidence="1" id="KW-0472">Membrane</keyword>
<keyword evidence="1" id="KW-0812">Transmembrane</keyword>
<name>A0A6C0DGA1_9ZZZZ</name>
<feature type="transmembrane region" description="Helical" evidence="1">
    <location>
        <begin position="6"/>
        <end position="23"/>
    </location>
</feature>
<sequence length="74" mass="8264">MNRKTTIYIVFIVMIALMLYKVYGPMIRMDGFVDAGRCGVDLPSCPSGLRCINGYCKSDVAPRLPLFSDLPMMP</sequence>
<dbReference type="AlphaFoldDB" id="A0A6C0DGA1"/>
<evidence type="ECO:0000313" key="2">
    <source>
        <dbReference type="EMBL" id="QHT14615.1"/>
    </source>
</evidence>
<keyword evidence="1" id="KW-1133">Transmembrane helix</keyword>
<evidence type="ECO:0000256" key="1">
    <source>
        <dbReference type="SAM" id="Phobius"/>
    </source>
</evidence>
<proteinExistence type="predicted"/>
<protein>
    <submittedName>
        <fullName evidence="2">Uncharacterized protein</fullName>
    </submittedName>
</protein>
<reference evidence="2" key="1">
    <citation type="journal article" date="2020" name="Nature">
        <title>Giant virus diversity and host interactions through global metagenomics.</title>
        <authorList>
            <person name="Schulz F."/>
            <person name="Roux S."/>
            <person name="Paez-Espino D."/>
            <person name="Jungbluth S."/>
            <person name="Walsh D.A."/>
            <person name="Denef V.J."/>
            <person name="McMahon K.D."/>
            <person name="Konstantinidis K.T."/>
            <person name="Eloe-Fadrosh E.A."/>
            <person name="Kyrpides N.C."/>
            <person name="Woyke T."/>
        </authorList>
    </citation>
    <scope>NUCLEOTIDE SEQUENCE</scope>
    <source>
        <strain evidence="2">GVMAG-M-3300023174-141</strain>
    </source>
</reference>
<dbReference type="EMBL" id="MN739587">
    <property type="protein sequence ID" value="QHT14615.1"/>
    <property type="molecule type" value="Genomic_DNA"/>
</dbReference>
<organism evidence="2">
    <name type="scientific">viral metagenome</name>
    <dbReference type="NCBI Taxonomy" id="1070528"/>
    <lineage>
        <taxon>unclassified sequences</taxon>
        <taxon>metagenomes</taxon>
        <taxon>organismal metagenomes</taxon>
    </lineage>
</organism>